<accession>A0A8S9YPL7</accession>
<organism evidence="1 2">
    <name type="scientific">Paragonimus skrjabini miyazakii</name>
    <dbReference type="NCBI Taxonomy" id="59628"/>
    <lineage>
        <taxon>Eukaryota</taxon>
        <taxon>Metazoa</taxon>
        <taxon>Spiralia</taxon>
        <taxon>Lophotrochozoa</taxon>
        <taxon>Platyhelminthes</taxon>
        <taxon>Trematoda</taxon>
        <taxon>Digenea</taxon>
        <taxon>Plagiorchiida</taxon>
        <taxon>Troglotremata</taxon>
        <taxon>Troglotrematidae</taxon>
        <taxon>Paragonimus</taxon>
    </lineage>
</organism>
<comment type="caution">
    <text evidence="1">The sequence shown here is derived from an EMBL/GenBank/DDBJ whole genome shotgun (WGS) entry which is preliminary data.</text>
</comment>
<gene>
    <name evidence="1" type="ORF">EG68_11787</name>
</gene>
<dbReference type="AlphaFoldDB" id="A0A8S9YPL7"/>
<name>A0A8S9YPL7_9TREM</name>
<dbReference type="EMBL" id="JTDE01009131">
    <property type="protein sequence ID" value="KAF7234611.1"/>
    <property type="molecule type" value="Genomic_DNA"/>
</dbReference>
<evidence type="ECO:0000313" key="2">
    <source>
        <dbReference type="Proteomes" id="UP000822476"/>
    </source>
</evidence>
<evidence type="ECO:0000313" key="1">
    <source>
        <dbReference type="EMBL" id="KAF7234611.1"/>
    </source>
</evidence>
<sequence length="137" mass="15883">MASETEPLAMLEVFQECQLNSLSHVRLCVRLKNIFLKSRFSHFCDEFFELCRYSLVSMERTPFRERTIDFIVKFALFCGKSEDDGEPTDTLNNRLLLKLFLFCMKVSFVNSNLWLVPCFTAFAHLPNGSCHISPVGR</sequence>
<proteinExistence type="predicted"/>
<keyword evidence="2" id="KW-1185">Reference proteome</keyword>
<protein>
    <submittedName>
        <fullName evidence="1">Uncharacterized protein</fullName>
    </submittedName>
</protein>
<dbReference type="OrthoDB" id="27187at2759"/>
<reference evidence="1" key="1">
    <citation type="submission" date="2019-07" db="EMBL/GenBank/DDBJ databases">
        <title>Annotation for the trematode Paragonimus miyazaki's.</title>
        <authorList>
            <person name="Choi Y.-J."/>
        </authorList>
    </citation>
    <scope>NUCLEOTIDE SEQUENCE</scope>
    <source>
        <strain evidence="1">Japan</strain>
    </source>
</reference>
<dbReference type="Proteomes" id="UP000822476">
    <property type="component" value="Unassembled WGS sequence"/>
</dbReference>